<dbReference type="InterPro" id="IPR037523">
    <property type="entry name" value="VOC_core"/>
</dbReference>
<dbReference type="InterPro" id="IPR004360">
    <property type="entry name" value="Glyas_Fos-R_dOase_dom"/>
</dbReference>
<dbReference type="Gene3D" id="3.30.720.120">
    <property type="match status" value="1"/>
</dbReference>
<gene>
    <name evidence="2" type="ORF">C1280_35870</name>
</gene>
<dbReference type="EMBL" id="CP025958">
    <property type="protein sequence ID" value="AWM41845.1"/>
    <property type="molecule type" value="Genomic_DNA"/>
</dbReference>
<protein>
    <submittedName>
        <fullName evidence="2">VOC family protein</fullName>
    </submittedName>
</protein>
<evidence type="ECO:0000313" key="3">
    <source>
        <dbReference type="Proteomes" id="UP000245802"/>
    </source>
</evidence>
<organism evidence="2 3">
    <name type="scientific">Gemmata obscuriglobus</name>
    <dbReference type="NCBI Taxonomy" id="114"/>
    <lineage>
        <taxon>Bacteria</taxon>
        <taxon>Pseudomonadati</taxon>
        <taxon>Planctomycetota</taxon>
        <taxon>Planctomycetia</taxon>
        <taxon>Gemmatales</taxon>
        <taxon>Gemmataceae</taxon>
        <taxon>Gemmata</taxon>
    </lineage>
</organism>
<accession>A0A2Z3HFT8</accession>
<proteinExistence type="predicted"/>
<dbReference type="PANTHER" id="PTHR34109:SF1">
    <property type="entry name" value="VOC DOMAIN-CONTAINING PROTEIN"/>
    <property type="match status" value="1"/>
</dbReference>
<dbReference type="AlphaFoldDB" id="A0A2Z3HFT8"/>
<dbReference type="Gene3D" id="3.30.720.110">
    <property type="match status" value="1"/>
</dbReference>
<dbReference type="SUPFAM" id="SSF54593">
    <property type="entry name" value="Glyoxalase/Bleomycin resistance protein/Dihydroxybiphenyl dioxygenase"/>
    <property type="match status" value="1"/>
</dbReference>
<name>A0A2Z3HFT8_9BACT</name>
<sequence>MSTSYRPAGYHTVTPSITVRHGANALAFYKDALGASEVMRFELPGGVIAHAEIEIGGARVMLADEMPEWGNRGPESLGGTSGGLCVFVPDVDAAFATAVAAGAKVVRPVQDQFYGDRSGTLLDPFGHQWTLATHIEDVSPEEMQRRFAAMMGQSA</sequence>
<dbReference type="OrthoDB" id="9795306at2"/>
<dbReference type="KEGG" id="gog:C1280_35870"/>
<dbReference type="InterPro" id="IPR029068">
    <property type="entry name" value="Glyas_Bleomycin-R_OHBP_Dase"/>
</dbReference>
<evidence type="ECO:0000313" key="2">
    <source>
        <dbReference type="EMBL" id="AWM41845.1"/>
    </source>
</evidence>
<dbReference type="PROSITE" id="PS51819">
    <property type="entry name" value="VOC"/>
    <property type="match status" value="1"/>
</dbReference>
<dbReference type="RefSeq" id="WP_010041006.1">
    <property type="nucleotide sequence ID" value="NZ_CP025958.1"/>
</dbReference>
<dbReference type="Proteomes" id="UP000245802">
    <property type="component" value="Chromosome"/>
</dbReference>
<evidence type="ECO:0000259" key="1">
    <source>
        <dbReference type="PROSITE" id="PS51819"/>
    </source>
</evidence>
<feature type="domain" description="VOC" evidence="1">
    <location>
        <begin position="9"/>
        <end position="134"/>
    </location>
</feature>
<dbReference type="PANTHER" id="PTHR34109">
    <property type="entry name" value="BNAUNNG04460D PROTEIN-RELATED"/>
    <property type="match status" value="1"/>
</dbReference>
<dbReference type="CDD" id="cd07246">
    <property type="entry name" value="VOC_like"/>
    <property type="match status" value="1"/>
</dbReference>
<reference evidence="2 3" key="1">
    <citation type="submission" date="2018-01" db="EMBL/GenBank/DDBJ databases">
        <title>G. obscuriglobus.</title>
        <authorList>
            <person name="Franke J."/>
            <person name="Blomberg W."/>
            <person name="Selmecki A."/>
        </authorList>
    </citation>
    <scope>NUCLEOTIDE SEQUENCE [LARGE SCALE GENOMIC DNA]</scope>
    <source>
        <strain evidence="2 3">DSM 5831</strain>
    </source>
</reference>
<keyword evidence="3" id="KW-1185">Reference proteome</keyword>
<dbReference type="Pfam" id="PF00903">
    <property type="entry name" value="Glyoxalase"/>
    <property type="match status" value="1"/>
</dbReference>